<dbReference type="GO" id="GO:0005886">
    <property type="term" value="C:plasma membrane"/>
    <property type="evidence" value="ECO:0007669"/>
    <property type="project" value="UniProtKB-SubCell"/>
</dbReference>
<proteinExistence type="predicted"/>
<feature type="domain" description="FHA" evidence="9">
    <location>
        <begin position="401"/>
        <end position="456"/>
    </location>
</feature>
<dbReference type="Proteomes" id="UP000198520">
    <property type="component" value="Unassembled WGS sequence"/>
</dbReference>
<keyword evidence="6 8" id="KW-0472">Membrane</keyword>
<dbReference type="EMBL" id="FONZ01000001">
    <property type="protein sequence ID" value="SFE72531.1"/>
    <property type="molecule type" value="Genomic_DNA"/>
</dbReference>
<dbReference type="Pfam" id="PF00498">
    <property type="entry name" value="FHA"/>
    <property type="match status" value="1"/>
</dbReference>
<feature type="region of interest" description="Disordered" evidence="7">
    <location>
        <begin position="161"/>
        <end position="345"/>
    </location>
</feature>
<dbReference type="InterPro" id="IPR000253">
    <property type="entry name" value="FHA_dom"/>
</dbReference>
<keyword evidence="11" id="KW-1185">Reference proteome</keyword>
<evidence type="ECO:0000256" key="5">
    <source>
        <dbReference type="ARBA" id="ARBA00022989"/>
    </source>
</evidence>
<evidence type="ECO:0000313" key="10">
    <source>
        <dbReference type="EMBL" id="SFE72531.1"/>
    </source>
</evidence>
<dbReference type="Gene3D" id="2.60.200.20">
    <property type="match status" value="1"/>
</dbReference>
<evidence type="ECO:0000256" key="8">
    <source>
        <dbReference type="SAM" id="Phobius"/>
    </source>
</evidence>
<feature type="compositionally biased region" description="Low complexity" evidence="7">
    <location>
        <begin position="281"/>
        <end position="312"/>
    </location>
</feature>
<evidence type="ECO:0000313" key="11">
    <source>
        <dbReference type="Proteomes" id="UP000198520"/>
    </source>
</evidence>
<evidence type="ECO:0000256" key="7">
    <source>
        <dbReference type="SAM" id="MobiDB-lite"/>
    </source>
</evidence>
<evidence type="ECO:0000256" key="1">
    <source>
        <dbReference type="ARBA" id="ARBA00004651"/>
    </source>
</evidence>
<dbReference type="STRING" id="285351.SAMN04488035_0292"/>
<dbReference type="AlphaFoldDB" id="A0A1I2CW43"/>
<evidence type="ECO:0000256" key="4">
    <source>
        <dbReference type="ARBA" id="ARBA00022692"/>
    </source>
</evidence>
<dbReference type="PROSITE" id="PS50006">
    <property type="entry name" value="FHA_DOMAIN"/>
    <property type="match status" value="1"/>
</dbReference>
<keyword evidence="4 8" id="KW-0812">Transmembrane</keyword>
<organism evidence="10 11">
    <name type="scientific">Flavimobilis marinus</name>
    <dbReference type="NCBI Taxonomy" id="285351"/>
    <lineage>
        <taxon>Bacteria</taxon>
        <taxon>Bacillati</taxon>
        <taxon>Actinomycetota</taxon>
        <taxon>Actinomycetes</taxon>
        <taxon>Micrococcales</taxon>
        <taxon>Jonesiaceae</taxon>
        <taxon>Flavimobilis</taxon>
    </lineage>
</organism>
<comment type="subcellular location">
    <subcellularLocation>
        <location evidence="1">Cell membrane</location>
        <topology evidence="1">Multi-pass membrane protein</topology>
    </subcellularLocation>
</comment>
<dbReference type="PANTHER" id="PTHR36115">
    <property type="entry name" value="PROLINE-RICH ANTIGEN HOMOLOG-RELATED"/>
    <property type="match status" value="1"/>
</dbReference>
<name>A0A1I2CW43_9MICO</name>
<feature type="transmembrane region" description="Helical" evidence="8">
    <location>
        <begin position="20"/>
        <end position="44"/>
    </location>
</feature>
<sequence length="493" mass="50647">MMGVVAPGANGPIAGYGKRVAAMLVDWLLASLVFSVFAVPAVLVQAGASADLQISPAYLVLMALASLASFALVLTQVWLEGSRGSTIGKRLLKIRTVDATSARPVGFGRAFLRQLIKGILSAVLPLLALSPLWDKTGRLRAWHDSIADTVVLDGLAAGGQQRPTTASFAPPAQDRQPPFAVPGAPSQPAAAVGYGVQPPAPAPVSAPAPAPAPYAAPRPTAAPQLPDYLRDSAPQGGRPPHASELGAYRAAPELPAHGVPAPPVSAPTPAAAPPVPPAPAPARAAVPAPPAAALHPPAPRPAEAAAPAERAASGVITAVPGFGPARAEQPHQKAPVAPRAPERAHAPMPELEDDLDMTRLKPVQTQEPAAPPAPEEVEAEIPPSALLRLSDGQEMTVTETVLIGRNPSTSDGETVGELFRVPDPGRSVSKTHLLVGVDDEGVWVVDRASTNGTIVTLSDGQQIICAPHQVVRLPDGAAVGFGDYSVTFEYRNS</sequence>
<keyword evidence="3" id="KW-0597">Phosphoprotein</keyword>
<evidence type="ECO:0000259" key="9">
    <source>
        <dbReference type="PROSITE" id="PS50006"/>
    </source>
</evidence>
<feature type="compositionally biased region" description="Pro residues" evidence="7">
    <location>
        <begin position="260"/>
        <end position="280"/>
    </location>
</feature>
<feature type="compositionally biased region" description="Pro residues" evidence="7">
    <location>
        <begin position="198"/>
        <end position="216"/>
    </location>
</feature>
<dbReference type="InterPro" id="IPR051791">
    <property type="entry name" value="Pra-immunoreactive"/>
</dbReference>
<feature type="transmembrane region" description="Helical" evidence="8">
    <location>
        <begin position="56"/>
        <end position="79"/>
    </location>
</feature>
<keyword evidence="2" id="KW-1003">Cell membrane</keyword>
<keyword evidence="5 8" id="KW-1133">Transmembrane helix</keyword>
<evidence type="ECO:0000256" key="6">
    <source>
        <dbReference type="ARBA" id="ARBA00023136"/>
    </source>
</evidence>
<dbReference type="CDD" id="cd00060">
    <property type="entry name" value="FHA"/>
    <property type="match status" value="1"/>
</dbReference>
<evidence type="ECO:0000256" key="2">
    <source>
        <dbReference type="ARBA" id="ARBA00022475"/>
    </source>
</evidence>
<reference evidence="11" key="1">
    <citation type="submission" date="2016-10" db="EMBL/GenBank/DDBJ databases">
        <authorList>
            <person name="Varghese N."/>
            <person name="Submissions S."/>
        </authorList>
    </citation>
    <scope>NUCLEOTIDE SEQUENCE [LARGE SCALE GENOMIC DNA]</scope>
    <source>
        <strain evidence="11">DSM 19083</strain>
    </source>
</reference>
<dbReference type="SUPFAM" id="SSF49879">
    <property type="entry name" value="SMAD/FHA domain"/>
    <property type="match status" value="1"/>
</dbReference>
<dbReference type="PANTHER" id="PTHR36115:SF4">
    <property type="entry name" value="MEMBRANE PROTEIN"/>
    <property type="match status" value="1"/>
</dbReference>
<dbReference type="InterPro" id="IPR010432">
    <property type="entry name" value="RDD"/>
</dbReference>
<gene>
    <name evidence="10" type="ORF">SAMN04488035_0292</name>
</gene>
<dbReference type="InterPro" id="IPR008984">
    <property type="entry name" value="SMAD_FHA_dom_sf"/>
</dbReference>
<protein>
    <submittedName>
        <fullName evidence="10">Uncharacterized membrane protein YckC, RDD family</fullName>
    </submittedName>
</protein>
<dbReference type="Pfam" id="PF06271">
    <property type="entry name" value="RDD"/>
    <property type="match status" value="1"/>
</dbReference>
<evidence type="ECO:0000256" key="3">
    <source>
        <dbReference type="ARBA" id="ARBA00022553"/>
    </source>
</evidence>
<accession>A0A1I2CW43</accession>